<dbReference type="Proteomes" id="UP001484239">
    <property type="component" value="Unassembled WGS sequence"/>
</dbReference>
<dbReference type="InterPro" id="IPR029044">
    <property type="entry name" value="Nucleotide-diphossugar_trans"/>
</dbReference>
<proteinExistence type="predicted"/>
<dbReference type="CDD" id="cd06422">
    <property type="entry name" value="NTP_transferase_like_1"/>
    <property type="match status" value="1"/>
</dbReference>
<dbReference type="Gene3D" id="3.90.550.10">
    <property type="entry name" value="Spore Coat Polysaccharide Biosynthesis Protein SpsA, Chain A"/>
    <property type="match status" value="1"/>
</dbReference>
<keyword evidence="3" id="KW-1185">Reference proteome</keyword>
<dbReference type="EMBL" id="JBBHLI010000001">
    <property type="protein sequence ID" value="MEK9500078.1"/>
    <property type="molecule type" value="Genomic_DNA"/>
</dbReference>
<dbReference type="SUPFAM" id="SSF53448">
    <property type="entry name" value="Nucleotide-diphospho-sugar transferases"/>
    <property type="match status" value="1"/>
</dbReference>
<name>A0ABU9E7G4_9BACT</name>
<comment type="caution">
    <text evidence="2">The sequence shown here is derived from an EMBL/GenBank/DDBJ whole genome shotgun (WGS) entry which is preliminary data.</text>
</comment>
<dbReference type="InterPro" id="IPR005835">
    <property type="entry name" value="NTP_transferase_dom"/>
</dbReference>
<evidence type="ECO:0000259" key="1">
    <source>
        <dbReference type="Pfam" id="PF00483"/>
    </source>
</evidence>
<protein>
    <submittedName>
        <fullName evidence="2">Nucleotidyltransferase family protein</fullName>
    </submittedName>
</protein>
<evidence type="ECO:0000313" key="2">
    <source>
        <dbReference type="EMBL" id="MEK9500078.1"/>
    </source>
</evidence>
<organism evidence="2 3">
    <name type="scientific">Gaopeijia maritima</name>
    <dbReference type="NCBI Taxonomy" id="3119007"/>
    <lineage>
        <taxon>Bacteria</taxon>
        <taxon>Pseudomonadati</taxon>
        <taxon>Gemmatimonadota</taxon>
        <taxon>Longimicrobiia</taxon>
        <taxon>Gaopeijiales</taxon>
        <taxon>Gaopeijiaceae</taxon>
        <taxon>Gaopeijia</taxon>
    </lineage>
</organism>
<dbReference type="Pfam" id="PF00483">
    <property type="entry name" value="NTP_transferase"/>
    <property type="match status" value="1"/>
</dbReference>
<reference evidence="2 3" key="1">
    <citation type="submission" date="2024-02" db="EMBL/GenBank/DDBJ databases">
        <title>A novel Gemmatimonadota bacterium.</title>
        <authorList>
            <person name="Du Z.-J."/>
            <person name="Ye Y.-Q."/>
        </authorList>
    </citation>
    <scope>NUCLEOTIDE SEQUENCE [LARGE SCALE GENOMIC DNA]</scope>
    <source>
        <strain evidence="2 3">DH-20</strain>
    </source>
</reference>
<accession>A0ABU9E7G4</accession>
<dbReference type="PANTHER" id="PTHR22572">
    <property type="entry name" value="SUGAR-1-PHOSPHATE GUANYL TRANSFERASE"/>
    <property type="match status" value="1"/>
</dbReference>
<evidence type="ECO:0000313" key="3">
    <source>
        <dbReference type="Proteomes" id="UP001484239"/>
    </source>
</evidence>
<dbReference type="RefSeq" id="WP_405286307.1">
    <property type="nucleotide sequence ID" value="NZ_JBBHLI010000001.1"/>
</dbReference>
<gene>
    <name evidence="2" type="ORF">WI372_03730</name>
</gene>
<feature type="domain" description="Nucleotidyl transferase" evidence="1">
    <location>
        <begin position="3"/>
        <end position="135"/>
    </location>
</feature>
<sequence>MDAMILAAGYGSRLRPLTDHTPKPLVEVAGVPVIEHVARRLIAAGADRIIVNISHLAEAMEAYARERWNLDAELILSPEPTPPLGTGGGLAHARRHFRGDRPFFLHVGDVVTDLDLAAAMADHRRSQALGTLLVQDRDADRCLLFDERGLYGRDNRREGRERTVREAAGASRRWSFAGIHLLSPEVLDRIEETPPFDIIDLYLRLASEGAAIRALDMTGVRWLEIGTPERLEAARRALESTP</sequence>
<dbReference type="InterPro" id="IPR050486">
    <property type="entry name" value="Mannose-1P_guanyltransferase"/>
</dbReference>